<feature type="region of interest" description="Disordered" evidence="1">
    <location>
        <begin position="52"/>
        <end position="71"/>
    </location>
</feature>
<keyword evidence="2" id="KW-0812">Transmembrane</keyword>
<proteinExistence type="predicted"/>
<keyword evidence="4" id="KW-1185">Reference proteome</keyword>
<evidence type="ECO:0000313" key="3">
    <source>
        <dbReference type="EMBL" id="KFA64634.1"/>
    </source>
</evidence>
<dbReference type="AlphaFoldDB" id="A0A084QKZ9"/>
<evidence type="ECO:0000256" key="1">
    <source>
        <dbReference type="SAM" id="MobiDB-lite"/>
    </source>
</evidence>
<reference evidence="3 4" key="1">
    <citation type="journal article" date="2014" name="BMC Genomics">
        <title>Comparative genome sequencing reveals chemotype-specific gene clusters in the toxigenic black mold Stachybotrys.</title>
        <authorList>
            <person name="Semeiks J."/>
            <person name="Borek D."/>
            <person name="Otwinowski Z."/>
            <person name="Grishin N.V."/>
        </authorList>
    </citation>
    <scope>NUCLEOTIDE SEQUENCE [LARGE SCALE GENOMIC DNA]</scope>
    <source>
        <strain evidence="3 4">IBT 40285</strain>
    </source>
</reference>
<dbReference type="OrthoDB" id="10447962at2759"/>
<feature type="transmembrane region" description="Helical" evidence="2">
    <location>
        <begin position="23"/>
        <end position="42"/>
    </location>
</feature>
<evidence type="ECO:0000256" key="2">
    <source>
        <dbReference type="SAM" id="Phobius"/>
    </source>
</evidence>
<dbReference type="Proteomes" id="UP000028524">
    <property type="component" value="Unassembled WGS sequence"/>
</dbReference>
<gene>
    <name evidence="3" type="ORF">S40285_03941</name>
</gene>
<dbReference type="InParanoid" id="A0A084QKZ9"/>
<organism evidence="3 4">
    <name type="scientific">Stachybotrys chlorohalonatus (strain IBT 40285)</name>
    <dbReference type="NCBI Taxonomy" id="1283841"/>
    <lineage>
        <taxon>Eukaryota</taxon>
        <taxon>Fungi</taxon>
        <taxon>Dikarya</taxon>
        <taxon>Ascomycota</taxon>
        <taxon>Pezizomycotina</taxon>
        <taxon>Sordariomycetes</taxon>
        <taxon>Hypocreomycetidae</taxon>
        <taxon>Hypocreales</taxon>
        <taxon>Stachybotryaceae</taxon>
        <taxon>Stachybotrys</taxon>
    </lineage>
</organism>
<dbReference type="HOGENOM" id="CLU_2741711_0_0_1"/>
<keyword evidence="2" id="KW-0472">Membrane</keyword>
<dbReference type="EMBL" id="KL660665">
    <property type="protein sequence ID" value="KFA64634.1"/>
    <property type="molecule type" value="Genomic_DNA"/>
</dbReference>
<name>A0A084QKZ9_STAC4</name>
<sequence>MPDVALRLFTAHSLNHTQPHSTIMDLLIAMAVLTLVATVFAIKEIVSTPEWAREPCASPPHAPRSTGSAKA</sequence>
<accession>A0A084QKZ9</accession>
<keyword evidence="2" id="KW-1133">Transmembrane helix</keyword>
<protein>
    <submittedName>
        <fullName evidence="3">Uncharacterized protein</fullName>
    </submittedName>
</protein>
<evidence type="ECO:0000313" key="4">
    <source>
        <dbReference type="Proteomes" id="UP000028524"/>
    </source>
</evidence>